<accession>A0A853DE82</accession>
<feature type="chain" id="PRO_5032893109" evidence="1">
    <location>
        <begin position="33"/>
        <end position="131"/>
    </location>
</feature>
<dbReference type="EMBL" id="JACCFW010000001">
    <property type="protein sequence ID" value="NYJ75886.1"/>
    <property type="molecule type" value="Genomic_DNA"/>
</dbReference>
<comment type="caution">
    <text evidence="2">The sequence shown here is derived from an EMBL/GenBank/DDBJ whole genome shotgun (WGS) entry which is preliminary data.</text>
</comment>
<dbReference type="PROSITE" id="PS51257">
    <property type="entry name" value="PROKAR_LIPOPROTEIN"/>
    <property type="match status" value="1"/>
</dbReference>
<feature type="signal peptide" evidence="1">
    <location>
        <begin position="1"/>
        <end position="32"/>
    </location>
</feature>
<evidence type="ECO:0000313" key="2">
    <source>
        <dbReference type="EMBL" id="NYJ75886.1"/>
    </source>
</evidence>
<dbReference type="Proteomes" id="UP000571817">
    <property type="component" value="Unassembled WGS sequence"/>
</dbReference>
<reference evidence="2 3" key="1">
    <citation type="submission" date="2020-07" db="EMBL/GenBank/DDBJ databases">
        <title>Sequencing the genomes of 1000 actinobacteria strains.</title>
        <authorList>
            <person name="Klenk H.-P."/>
        </authorList>
    </citation>
    <scope>NUCLEOTIDE SEQUENCE [LARGE SCALE GENOMIC DNA]</scope>
    <source>
        <strain evidence="2 3">DSM 29531</strain>
    </source>
</reference>
<sequence length="131" mass="13640">MKTVRLPLVSIALLGFASLCGCGSESRPPAQAAPWAPLARGTITGLDLGSFSCFVSAATPGSTAPRPAIAAVADSHGRWAWRMQPRTNYVFTATSHDKLGSTVPVFQGSSLKIFAPTSAREMSVAIHVAKA</sequence>
<keyword evidence="3" id="KW-1185">Reference proteome</keyword>
<gene>
    <name evidence="2" type="ORF">HNR15_002849</name>
</gene>
<evidence type="ECO:0000313" key="3">
    <source>
        <dbReference type="Proteomes" id="UP000571817"/>
    </source>
</evidence>
<organism evidence="2 3">
    <name type="scientific">Allobranchiibius huperziae</name>
    <dbReference type="NCBI Taxonomy" id="1874116"/>
    <lineage>
        <taxon>Bacteria</taxon>
        <taxon>Bacillati</taxon>
        <taxon>Actinomycetota</taxon>
        <taxon>Actinomycetes</taxon>
        <taxon>Micrococcales</taxon>
        <taxon>Dermacoccaceae</taxon>
        <taxon>Allobranchiibius</taxon>
    </lineage>
</organism>
<evidence type="ECO:0000256" key="1">
    <source>
        <dbReference type="SAM" id="SignalP"/>
    </source>
</evidence>
<name>A0A853DE82_9MICO</name>
<proteinExistence type="predicted"/>
<protein>
    <submittedName>
        <fullName evidence="2">Uncharacterized protein</fullName>
    </submittedName>
</protein>
<dbReference type="AlphaFoldDB" id="A0A853DE82"/>
<keyword evidence="1" id="KW-0732">Signal</keyword>